<dbReference type="InterPro" id="IPR016192">
    <property type="entry name" value="APOBEC/CMP_deaminase_Zn-bd"/>
</dbReference>
<dbReference type="GO" id="GO:0005737">
    <property type="term" value="C:cytoplasm"/>
    <property type="evidence" value="ECO:0007669"/>
    <property type="project" value="TreeGrafter"/>
</dbReference>
<dbReference type="HOGENOM" id="CLU_047993_1_2_14"/>
<dbReference type="InterPro" id="IPR015517">
    <property type="entry name" value="dCMP_deaminase-rel"/>
</dbReference>
<evidence type="ECO:0000256" key="2">
    <source>
        <dbReference type="ARBA" id="ARBA00006576"/>
    </source>
</evidence>
<name>Q98QT3_MYCPU</name>
<evidence type="ECO:0000313" key="10">
    <source>
        <dbReference type="Proteomes" id="UP000000528"/>
    </source>
</evidence>
<evidence type="ECO:0000256" key="5">
    <source>
        <dbReference type="ARBA" id="ARBA00022833"/>
    </source>
</evidence>
<feature type="binding site" evidence="7">
    <location>
        <position position="104"/>
    </location>
    <ligand>
        <name>Zn(2+)</name>
        <dbReference type="ChEBI" id="CHEBI:29105"/>
        <note>catalytic</note>
    </ligand>
</feature>
<organism evidence="10">
    <name type="scientific">Mycoplasmopsis pulmonis (strain UAB CTIP)</name>
    <name type="common">Mycoplasma pulmonis</name>
    <dbReference type="NCBI Taxonomy" id="272635"/>
    <lineage>
        <taxon>Bacteria</taxon>
        <taxon>Bacillati</taxon>
        <taxon>Mycoplasmatota</taxon>
        <taxon>Mycoplasmoidales</taxon>
        <taxon>Metamycoplasmataceae</taxon>
        <taxon>Mycoplasmopsis</taxon>
    </lineage>
</organism>
<evidence type="ECO:0000256" key="1">
    <source>
        <dbReference type="ARBA" id="ARBA00001947"/>
    </source>
</evidence>
<dbReference type="PANTHER" id="PTHR11086">
    <property type="entry name" value="DEOXYCYTIDYLATE DEAMINASE-RELATED"/>
    <property type="match status" value="1"/>
</dbReference>
<evidence type="ECO:0000256" key="7">
    <source>
        <dbReference type="PIRSR" id="PIRSR006019-2"/>
    </source>
</evidence>
<dbReference type="Pfam" id="PF00383">
    <property type="entry name" value="dCMP_cyt_deam_1"/>
    <property type="match status" value="1"/>
</dbReference>
<dbReference type="KEGG" id="mpu:MYPU_2780"/>
<evidence type="ECO:0000313" key="9">
    <source>
        <dbReference type="EMBL" id="CAC13451.1"/>
    </source>
</evidence>
<evidence type="ECO:0000256" key="6">
    <source>
        <dbReference type="PIRSR" id="PIRSR006019-1"/>
    </source>
</evidence>
<dbReference type="PROSITE" id="PS00903">
    <property type="entry name" value="CYT_DCMP_DEAMINASES_1"/>
    <property type="match status" value="1"/>
</dbReference>
<comment type="cofactor">
    <cofactor evidence="1 7">
        <name>Zn(2+)</name>
        <dbReference type="ChEBI" id="CHEBI:29105"/>
    </cofactor>
</comment>
<gene>
    <name evidence="9" type="ordered locus">MYPU_2780</name>
</gene>
<dbReference type="GO" id="GO:0006220">
    <property type="term" value="P:pyrimidine nucleotide metabolic process"/>
    <property type="evidence" value="ECO:0007669"/>
    <property type="project" value="InterPro"/>
</dbReference>
<proteinExistence type="inferred from homology"/>
<feature type="domain" description="CMP/dCMP-type deaminase" evidence="8">
    <location>
        <begin position="8"/>
        <end position="133"/>
    </location>
</feature>
<dbReference type="GO" id="GO:0004132">
    <property type="term" value="F:dCMP deaminase activity"/>
    <property type="evidence" value="ECO:0007669"/>
    <property type="project" value="UniProtKB-EC"/>
</dbReference>
<keyword evidence="4 9" id="KW-0378">Hydrolase</keyword>
<dbReference type="InterPro" id="IPR016193">
    <property type="entry name" value="Cytidine_deaminase-like"/>
</dbReference>
<dbReference type="STRING" id="272635.gene:17576868"/>
<dbReference type="Gene3D" id="3.40.140.10">
    <property type="entry name" value="Cytidine Deaminase, domain 2"/>
    <property type="match status" value="1"/>
</dbReference>
<dbReference type="AlphaFoldDB" id="Q98QT3"/>
<reference evidence="9 10" key="1">
    <citation type="journal article" date="2001" name="Nucleic Acids Res.">
        <title>The complete genome sequence of the murine respiratory pathogen Mycoplasma pulmonis.</title>
        <authorList>
            <person name="Chambaud I."/>
            <person name="Heilig R."/>
            <person name="Ferris S."/>
            <person name="Barbe V."/>
            <person name="Samson D."/>
            <person name="Galisson F."/>
            <person name="Moszer I."/>
            <person name="Dybvig K."/>
            <person name="Wroblewski H."/>
            <person name="Viari A."/>
            <person name="Rocha E.P.C."/>
            <person name="Blanchard A."/>
        </authorList>
    </citation>
    <scope>NUCLEOTIDE SEQUENCE [LARGE SCALE GENOMIC DNA]</scope>
    <source>
        <strain evidence="9 10">UAB CTIP</strain>
    </source>
</reference>
<dbReference type="InterPro" id="IPR016473">
    <property type="entry name" value="dCMP_deaminase"/>
</dbReference>
<feature type="active site" description="Proton donor" evidence="6">
    <location>
        <position position="78"/>
    </location>
</feature>
<evidence type="ECO:0000256" key="3">
    <source>
        <dbReference type="ARBA" id="ARBA00022723"/>
    </source>
</evidence>
<protein>
    <submittedName>
        <fullName evidence="9">DEOXYCYTIDYLATE DEAMINASE (DCMP DEAMINASE)</fullName>
        <ecNumber evidence="9">3.5.4.12</ecNumber>
    </submittedName>
</protein>
<evidence type="ECO:0000259" key="8">
    <source>
        <dbReference type="PROSITE" id="PS51747"/>
    </source>
</evidence>
<accession>Q98QT3</accession>
<dbReference type="InterPro" id="IPR035105">
    <property type="entry name" value="Deoxycytidylate_deaminase_dom"/>
</dbReference>
<keyword evidence="3 7" id="KW-0479">Metal-binding</keyword>
<dbReference type="eggNOG" id="COG2131">
    <property type="taxonomic scope" value="Bacteria"/>
</dbReference>
<dbReference type="PROSITE" id="PS51747">
    <property type="entry name" value="CYT_DCMP_DEAMINASES_2"/>
    <property type="match status" value="1"/>
</dbReference>
<dbReference type="PANTHER" id="PTHR11086:SF18">
    <property type="entry name" value="DEOXYCYTIDYLATE DEAMINASE"/>
    <property type="match status" value="1"/>
</dbReference>
<dbReference type="CDD" id="cd01286">
    <property type="entry name" value="deoxycytidylate_deaminase"/>
    <property type="match status" value="1"/>
</dbReference>
<evidence type="ECO:0000256" key="4">
    <source>
        <dbReference type="ARBA" id="ARBA00022801"/>
    </source>
</evidence>
<dbReference type="GO" id="GO:0008270">
    <property type="term" value="F:zinc ion binding"/>
    <property type="evidence" value="ECO:0007669"/>
    <property type="project" value="InterPro"/>
</dbReference>
<keyword evidence="5 7" id="KW-0862">Zinc</keyword>
<feature type="binding site" evidence="7">
    <location>
        <position position="101"/>
    </location>
    <ligand>
        <name>Zn(2+)</name>
        <dbReference type="ChEBI" id="CHEBI:29105"/>
        <note>catalytic</note>
    </ligand>
</feature>
<dbReference type="SUPFAM" id="SSF53927">
    <property type="entry name" value="Cytidine deaminase-like"/>
    <property type="match status" value="1"/>
</dbReference>
<dbReference type="EMBL" id="AL445563">
    <property type="protein sequence ID" value="CAC13451.1"/>
    <property type="molecule type" value="Genomic_DNA"/>
</dbReference>
<dbReference type="EC" id="3.5.4.12" evidence="9"/>
<dbReference type="PIRSF" id="PIRSF006019">
    <property type="entry name" value="dCMP_deaminase"/>
    <property type="match status" value="1"/>
</dbReference>
<comment type="similarity">
    <text evidence="2">Belongs to the cytidine and deoxycytidylate deaminase family.</text>
</comment>
<feature type="binding site" evidence="7">
    <location>
        <position position="76"/>
    </location>
    <ligand>
        <name>Zn(2+)</name>
        <dbReference type="ChEBI" id="CHEBI:29105"/>
        <note>catalytic</note>
    </ligand>
</feature>
<dbReference type="RefSeq" id="WP_010925082.1">
    <property type="nucleotide sequence ID" value="NC_002771.1"/>
</dbReference>
<dbReference type="InterPro" id="IPR002125">
    <property type="entry name" value="CMP_dCMP_dom"/>
</dbReference>
<dbReference type="PIR" id="F90546">
    <property type="entry name" value="F90546"/>
</dbReference>
<dbReference type="BioCyc" id="MPUL272635:G1GT6-279-MONOMER"/>
<dbReference type="Proteomes" id="UP000000528">
    <property type="component" value="Chromosome"/>
</dbReference>
<keyword evidence="10" id="KW-1185">Reference proteome</keyword>
<sequence length="154" mass="17850">MEKEKIIDWDEYFMLLAKVSSLRSKDPNTRVGACIINDKKRVIALGYNGMPLGNDFFPWSKDAENEKDKKYAYVIHAELNAILNTTTLLENAVLYTTLFPCSNCAKTITQTGIKEIVYEQDFYHDTEDAWISRKIFKESSIKTRQIKQINIEIK</sequence>